<keyword evidence="5 10" id="KW-0418">Kinase</keyword>
<feature type="transmembrane region" description="Helical" evidence="7">
    <location>
        <begin position="29"/>
        <end position="51"/>
    </location>
</feature>
<evidence type="ECO:0000313" key="10">
    <source>
        <dbReference type="EMBL" id="CAG9173229.1"/>
    </source>
</evidence>
<keyword evidence="7" id="KW-0812">Transmembrane</keyword>
<gene>
    <name evidence="10" type="primary">rcsC_6</name>
    <name evidence="10" type="ORF">LMG23994_02580</name>
</gene>
<dbReference type="PRINTS" id="PR00344">
    <property type="entry name" value="BCTRLSENSOR"/>
</dbReference>
<dbReference type="Pfam" id="PF00512">
    <property type="entry name" value="HisKA"/>
    <property type="match status" value="1"/>
</dbReference>
<dbReference type="CDD" id="cd00082">
    <property type="entry name" value="HisKA"/>
    <property type="match status" value="1"/>
</dbReference>
<comment type="catalytic activity">
    <reaction evidence="1">
        <text>ATP + protein L-histidine = ADP + protein N-phospho-L-histidine.</text>
        <dbReference type="EC" id="2.7.13.3"/>
    </reaction>
</comment>
<feature type="transmembrane region" description="Helical" evidence="7">
    <location>
        <begin position="357"/>
        <end position="376"/>
    </location>
</feature>
<evidence type="ECO:0000259" key="8">
    <source>
        <dbReference type="PROSITE" id="PS50109"/>
    </source>
</evidence>
<evidence type="ECO:0000259" key="9">
    <source>
        <dbReference type="PROSITE" id="PS50110"/>
    </source>
</evidence>
<dbReference type="SMART" id="SM00387">
    <property type="entry name" value="HATPase_c"/>
    <property type="match status" value="1"/>
</dbReference>
<dbReference type="PROSITE" id="PS50110">
    <property type="entry name" value="RESPONSE_REGULATORY"/>
    <property type="match status" value="1"/>
</dbReference>
<evidence type="ECO:0000256" key="3">
    <source>
        <dbReference type="ARBA" id="ARBA00022553"/>
    </source>
</evidence>
<reference evidence="10 11" key="1">
    <citation type="submission" date="2021-08" db="EMBL/GenBank/DDBJ databases">
        <authorList>
            <person name="Peeters C."/>
        </authorList>
    </citation>
    <scope>NUCLEOTIDE SEQUENCE [LARGE SCALE GENOMIC DNA]</scope>
    <source>
        <strain evidence="10 11">LMG 23994</strain>
    </source>
</reference>
<evidence type="ECO:0000256" key="1">
    <source>
        <dbReference type="ARBA" id="ARBA00000085"/>
    </source>
</evidence>
<evidence type="ECO:0000256" key="2">
    <source>
        <dbReference type="ARBA" id="ARBA00012438"/>
    </source>
</evidence>
<protein>
    <recommendedName>
        <fullName evidence="2">histidine kinase</fullName>
        <ecNumber evidence="2">2.7.13.3</ecNumber>
    </recommendedName>
</protein>
<name>A0ABM8X047_9BURK</name>
<evidence type="ECO:0000256" key="6">
    <source>
        <dbReference type="PROSITE-ProRule" id="PRU00169"/>
    </source>
</evidence>
<dbReference type="Gene3D" id="1.10.287.130">
    <property type="match status" value="1"/>
</dbReference>
<dbReference type="InterPro" id="IPR001789">
    <property type="entry name" value="Sig_transdc_resp-reg_receiver"/>
</dbReference>
<dbReference type="Gene3D" id="3.30.565.10">
    <property type="entry name" value="Histidine kinase-like ATPase, C-terminal domain"/>
    <property type="match status" value="1"/>
</dbReference>
<dbReference type="PROSITE" id="PS50109">
    <property type="entry name" value="HIS_KIN"/>
    <property type="match status" value="1"/>
</dbReference>
<dbReference type="EC" id="2.7.13.3" evidence="2"/>
<dbReference type="CDD" id="cd17546">
    <property type="entry name" value="REC_hyHK_CKI1_RcsC-like"/>
    <property type="match status" value="1"/>
</dbReference>
<feature type="domain" description="Histidine kinase" evidence="8">
    <location>
        <begin position="531"/>
        <end position="752"/>
    </location>
</feature>
<dbReference type="GO" id="GO:0004673">
    <property type="term" value="F:protein histidine kinase activity"/>
    <property type="evidence" value="ECO:0007669"/>
    <property type="project" value="UniProtKB-EC"/>
</dbReference>
<dbReference type="PANTHER" id="PTHR43047:SF64">
    <property type="entry name" value="HISTIDINE KINASE CONTAINING CHEY-HOMOLOGOUS RECEIVER DOMAIN AND PAS DOMAIN-RELATED"/>
    <property type="match status" value="1"/>
</dbReference>
<evidence type="ECO:0000313" key="11">
    <source>
        <dbReference type="Proteomes" id="UP000701702"/>
    </source>
</evidence>
<feature type="modified residue" description="4-aspartylphosphate" evidence="6">
    <location>
        <position position="958"/>
    </location>
</feature>
<dbReference type="SMART" id="SM00448">
    <property type="entry name" value="REC"/>
    <property type="match status" value="1"/>
</dbReference>
<keyword evidence="7" id="KW-0472">Membrane</keyword>
<feature type="domain" description="Response regulatory" evidence="9">
    <location>
        <begin position="909"/>
        <end position="1023"/>
    </location>
</feature>
<feature type="transmembrane region" description="Helical" evidence="7">
    <location>
        <begin position="331"/>
        <end position="351"/>
    </location>
</feature>
<dbReference type="EMBL" id="CAJZAF010000012">
    <property type="protein sequence ID" value="CAG9173229.1"/>
    <property type="molecule type" value="Genomic_DNA"/>
</dbReference>
<dbReference type="SUPFAM" id="SSF47384">
    <property type="entry name" value="Homodimeric domain of signal transducing histidine kinase"/>
    <property type="match status" value="1"/>
</dbReference>
<dbReference type="InterPro" id="IPR005467">
    <property type="entry name" value="His_kinase_dom"/>
</dbReference>
<sequence length="1129" mass="120442">MQQLFDSTRVSLASAFDTLADNARRQQHLYSATIAVLIALVVFAAIVLVALEADKHLSRQHNQVAGYVGSISQRLESEAAFLRRSVLSVRRYHESGSAQSPDAATVQSVRATGVARISDKIAGHDYYLLATAPTRHAWGPAMPTQLARLQQIALGTLATQQAFGLDHWVYVLSLENDSAAILARQPSAAQVTVPIQPALIDTLRGIITQALLDRTGHAVPPGGEQLWAGPVRDPLTGAMVMLSLGAAYTGDTPTVLLAACVPVGDFLAQVDRPGDTALLALLNPADAAIDVAAPALPVEGTVVSAVMAQARRQPHNVSHYTRSGVLMVQPLQPGFGVLVCFLPYGLLVPALAPELAVILSVALLLIGAIVLSARYWDRQMLRRTHSEAARALENEILNQILVSATPVGLCIVRQRDYSVLTSNQLAQALLRLDKANALPAQVTEAFERQPPGAEASQPAPINNFTVPAPGDDAAAQRYLQVTYAPARYHDDKVLFCAVQDITTQLALEQQLRTAQQATEAMMRARSSFFASMSHEIRTPLNALIGNLELLARSPGLEGHEQRLHVLGTAAEGLRRIVNDILDFSKIDAGKLELVDKPFRLAEALEGLALTYAPMATVRGIRLQLQLAPELDREVRGDGMRLTQVVNNLLNNAFKFTTSGRITLSGSYGAGADGRHMLTCRVGDTGIGMPPALVERIFQPFVQGDDVATGRYGGTGLGLSICARLCELMGGSIGVQSVQDVGSAFTILVPLAPTADDAAFATVSDIPPARHGSVMVLSQDGKTGDCIEAWLTTAGWRPHVLASLAAAREHLETHRPQAIVATEEFDPGALESLHAVSCAPVIWMTPDGPHRPRRRAPGVVEVSSFSHEALLACVATATAGLPDPPALASTAGIAGGPVVSASLPDTTGLTVLVAEDNPLNQTLVSEQLRILGYQPIITDNGKQALAVAESTHVDVVLTDIHMPVMNGHALLDALRELRPDLPVLAFSALAQQEHSEDWQQRGFKGYVTKPASLHELGQALQGVREASIASANQERYARLLREQLQSDLPALAQVLGANDVGALQAWAHRAASGFRIVRQNNLYAHCREVEQLCLDAGRWSPAIAAAGDVLRVLAQRYAGEGPPVSPTAMA</sequence>
<dbReference type="InterPro" id="IPR011006">
    <property type="entry name" value="CheY-like_superfamily"/>
</dbReference>
<accession>A0ABM8X047</accession>
<dbReference type="InterPro" id="IPR004358">
    <property type="entry name" value="Sig_transdc_His_kin-like_C"/>
</dbReference>
<dbReference type="InterPro" id="IPR003594">
    <property type="entry name" value="HATPase_dom"/>
</dbReference>
<dbReference type="InterPro" id="IPR036890">
    <property type="entry name" value="HATPase_C_sf"/>
</dbReference>
<dbReference type="PANTHER" id="PTHR43047">
    <property type="entry name" value="TWO-COMPONENT HISTIDINE PROTEIN KINASE"/>
    <property type="match status" value="1"/>
</dbReference>
<evidence type="ECO:0000256" key="4">
    <source>
        <dbReference type="ARBA" id="ARBA00022679"/>
    </source>
</evidence>
<dbReference type="Gene3D" id="3.40.50.2300">
    <property type="match status" value="1"/>
</dbReference>
<dbReference type="SUPFAM" id="SSF55874">
    <property type="entry name" value="ATPase domain of HSP90 chaperone/DNA topoisomerase II/histidine kinase"/>
    <property type="match status" value="1"/>
</dbReference>
<dbReference type="Gene3D" id="3.30.450.20">
    <property type="entry name" value="PAS domain"/>
    <property type="match status" value="1"/>
</dbReference>
<dbReference type="RefSeq" id="WP_224002551.1">
    <property type="nucleotide sequence ID" value="NZ_CAJZAF010000012.1"/>
</dbReference>
<comment type="caution">
    <text evidence="10">The sequence shown here is derived from an EMBL/GenBank/DDBJ whole genome shotgun (WGS) entry which is preliminary data.</text>
</comment>
<dbReference type="InterPro" id="IPR036097">
    <property type="entry name" value="HisK_dim/P_sf"/>
</dbReference>
<dbReference type="Pfam" id="PF00072">
    <property type="entry name" value="Response_reg"/>
    <property type="match status" value="1"/>
</dbReference>
<evidence type="ECO:0000256" key="7">
    <source>
        <dbReference type="SAM" id="Phobius"/>
    </source>
</evidence>
<dbReference type="SUPFAM" id="SSF52172">
    <property type="entry name" value="CheY-like"/>
    <property type="match status" value="1"/>
</dbReference>
<evidence type="ECO:0000256" key="5">
    <source>
        <dbReference type="ARBA" id="ARBA00022777"/>
    </source>
</evidence>
<proteinExistence type="predicted"/>
<dbReference type="InterPro" id="IPR003661">
    <property type="entry name" value="HisK_dim/P_dom"/>
</dbReference>
<dbReference type="CDD" id="cd16922">
    <property type="entry name" value="HATPase_EvgS-ArcB-TorS-like"/>
    <property type="match status" value="1"/>
</dbReference>
<dbReference type="Pfam" id="PF02518">
    <property type="entry name" value="HATPase_c"/>
    <property type="match status" value="1"/>
</dbReference>
<keyword evidence="3 6" id="KW-0597">Phosphoprotein</keyword>
<dbReference type="SMART" id="SM00388">
    <property type="entry name" value="HisKA"/>
    <property type="match status" value="1"/>
</dbReference>
<keyword evidence="11" id="KW-1185">Reference proteome</keyword>
<dbReference type="Proteomes" id="UP000701702">
    <property type="component" value="Unassembled WGS sequence"/>
</dbReference>
<organism evidence="10 11">
    <name type="scientific">Cupriavidus pinatubonensis</name>
    <dbReference type="NCBI Taxonomy" id="248026"/>
    <lineage>
        <taxon>Bacteria</taxon>
        <taxon>Pseudomonadati</taxon>
        <taxon>Pseudomonadota</taxon>
        <taxon>Betaproteobacteria</taxon>
        <taxon>Burkholderiales</taxon>
        <taxon>Burkholderiaceae</taxon>
        <taxon>Cupriavidus</taxon>
    </lineage>
</organism>
<keyword evidence="4 10" id="KW-0808">Transferase</keyword>
<keyword evidence="7" id="KW-1133">Transmembrane helix</keyword>